<proteinExistence type="predicted"/>
<feature type="compositionally biased region" description="Basic and acidic residues" evidence="1">
    <location>
        <begin position="1"/>
        <end position="52"/>
    </location>
</feature>
<name>A0A5B7I064_PORTR</name>
<gene>
    <name evidence="2" type="ORF">E2C01_069664</name>
</gene>
<evidence type="ECO:0000313" key="2">
    <source>
        <dbReference type="EMBL" id="MPC75279.1"/>
    </source>
</evidence>
<feature type="compositionally biased region" description="Basic residues" evidence="1">
    <location>
        <begin position="53"/>
        <end position="62"/>
    </location>
</feature>
<keyword evidence="3" id="KW-1185">Reference proteome</keyword>
<dbReference type="AlphaFoldDB" id="A0A5B7I064"/>
<organism evidence="2 3">
    <name type="scientific">Portunus trituberculatus</name>
    <name type="common">Swimming crab</name>
    <name type="synonym">Neptunus trituberculatus</name>
    <dbReference type="NCBI Taxonomy" id="210409"/>
    <lineage>
        <taxon>Eukaryota</taxon>
        <taxon>Metazoa</taxon>
        <taxon>Ecdysozoa</taxon>
        <taxon>Arthropoda</taxon>
        <taxon>Crustacea</taxon>
        <taxon>Multicrustacea</taxon>
        <taxon>Malacostraca</taxon>
        <taxon>Eumalacostraca</taxon>
        <taxon>Eucarida</taxon>
        <taxon>Decapoda</taxon>
        <taxon>Pleocyemata</taxon>
        <taxon>Brachyura</taxon>
        <taxon>Eubrachyura</taxon>
        <taxon>Portunoidea</taxon>
        <taxon>Portunidae</taxon>
        <taxon>Portuninae</taxon>
        <taxon>Portunus</taxon>
    </lineage>
</organism>
<protein>
    <submittedName>
        <fullName evidence="2">Uncharacterized protein</fullName>
    </submittedName>
</protein>
<feature type="region of interest" description="Disordered" evidence="1">
    <location>
        <begin position="1"/>
        <end position="62"/>
    </location>
</feature>
<sequence>MRGGDREREEPNGRGHKTEDKLCGGKQEERGITEVDKTEEGFGAPVREERGKVTRKGNRWKI</sequence>
<comment type="caution">
    <text evidence="2">The sequence shown here is derived from an EMBL/GenBank/DDBJ whole genome shotgun (WGS) entry which is preliminary data.</text>
</comment>
<evidence type="ECO:0000313" key="3">
    <source>
        <dbReference type="Proteomes" id="UP000324222"/>
    </source>
</evidence>
<reference evidence="2 3" key="1">
    <citation type="submission" date="2019-05" db="EMBL/GenBank/DDBJ databases">
        <title>Another draft genome of Portunus trituberculatus and its Hox gene families provides insights of decapod evolution.</title>
        <authorList>
            <person name="Jeong J.-H."/>
            <person name="Song I."/>
            <person name="Kim S."/>
            <person name="Choi T."/>
            <person name="Kim D."/>
            <person name="Ryu S."/>
            <person name="Kim W."/>
        </authorList>
    </citation>
    <scope>NUCLEOTIDE SEQUENCE [LARGE SCALE GENOMIC DNA]</scope>
    <source>
        <tissue evidence="2">Muscle</tissue>
    </source>
</reference>
<dbReference type="Proteomes" id="UP000324222">
    <property type="component" value="Unassembled WGS sequence"/>
</dbReference>
<accession>A0A5B7I064</accession>
<dbReference type="EMBL" id="VSRR010040754">
    <property type="protein sequence ID" value="MPC75279.1"/>
    <property type="molecule type" value="Genomic_DNA"/>
</dbReference>
<evidence type="ECO:0000256" key="1">
    <source>
        <dbReference type="SAM" id="MobiDB-lite"/>
    </source>
</evidence>